<dbReference type="SUPFAM" id="SSF53474">
    <property type="entry name" value="alpha/beta-Hydrolases"/>
    <property type="match status" value="1"/>
</dbReference>
<evidence type="ECO:0000313" key="3">
    <source>
        <dbReference type="EMBL" id="KAK0949379.1"/>
    </source>
</evidence>
<dbReference type="AlphaFoldDB" id="A0AAN6H0G3"/>
<comment type="caution">
    <text evidence="3">The sequence shown here is derived from an EMBL/GenBank/DDBJ whole genome shotgun (WGS) entry which is preliminary data.</text>
</comment>
<feature type="signal peptide" evidence="1">
    <location>
        <begin position="1"/>
        <end position="22"/>
    </location>
</feature>
<feature type="domain" description="Dienelactone hydrolase" evidence="2">
    <location>
        <begin position="68"/>
        <end position="298"/>
    </location>
</feature>
<dbReference type="Proteomes" id="UP001175353">
    <property type="component" value="Unassembled WGS sequence"/>
</dbReference>
<evidence type="ECO:0000313" key="4">
    <source>
        <dbReference type="Proteomes" id="UP001175353"/>
    </source>
</evidence>
<keyword evidence="4" id="KW-1185">Reference proteome</keyword>
<proteinExistence type="predicted"/>
<dbReference type="GO" id="GO:0016787">
    <property type="term" value="F:hydrolase activity"/>
    <property type="evidence" value="ECO:0007669"/>
    <property type="project" value="InterPro"/>
</dbReference>
<protein>
    <recommendedName>
        <fullName evidence="2">Dienelactone hydrolase domain-containing protein</fullName>
    </recommendedName>
</protein>
<dbReference type="Gene3D" id="3.40.50.1820">
    <property type="entry name" value="alpha/beta hydrolase"/>
    <property type="match status" value="1"/>
</dbReference>
<name>A0AAN6H0G3_9PEZI</name>
<feature type="chain" id="PRO_5042999950" description="Dienelactone hydrolase domain-containing protein" evidence="1">
    <location>
        <begin position="23"/>
        <end position="302"/>
    </location>
</feature>
<evidence type="ECO:0000259" key="2">
    <source>
        <dbReference type="Pfam" id="PF01738"/>
    </source>
</evidence>
<accession>A0AAN6H0G3</accession>
<dbReference type="Pfam" id="PF01738">
    <property type="entry name" value="DLH"/>
    <property type="match status" value="1"/>
</dbReference>
<dbReference type="EMBL" id="JAUJLE010001198">
    <property type="protein sequence ID" value="KAK0949379.1"/>
    <property type="molecule type" value="Genomic_DNA"/>
</dbReference>
<organism evidence="3 4">
    <name type="scientific">Friedmanniomyces endolithicus</name>
    <dbReference type="NCBI Taxonomy" id="329885"/>
    <lineage>
        <taxon>Eukaryota</taxon>
        <taxon>Fungi</taxon>
        <taxon>Dikarya</taxon>
        <taxon>Ascomycota</taxon>
        <taxon>Pezizomycotina</taxon>
        <taxon>Dothideomycetes</taxon>
        <taxon>Dothideomycetidae</taxon>
        <taxon>Mycosphaerellales</taxon>
        <taxon>Teratosphaeriaceae</taxon>
        <taxon>Friedmanniomyces</taxon>
    </lineage>
</organism>
<gene>
    <name evidence="3" type="ORF">LTR91_026508</name>
</gene>
<dbReference type="PANTHER" id="PTHR17630">
    <property type="entry name" value="DIENELACTONE HYDROLASE"/>
    <property type="match status" value="1"/>
</dbReference>
<sequence length="302" mass="33547">MSAATNFDFLLISVVISPQALLFTIKQNFNSQNNASKMSLQACCVKGFEWDGTPERKAVPFPTASNQAYVTGSNSDAVVMLITDVFGWDFINNRLLADHFAREANVTVYMPDFSGTLPIVLTAPRSFNGESLSKDILKMDMQDWAKHGLDIMAFVSKHTREIREPEIFACAKKLRAEYKKLGAIGYCYGGWAVCRLGAKGNNLVDCISMGHPSLLVKEDLDGVAVPIQILAPEIDAAYTEELKEHTWKTLQKNRVAFAYEHFPGVEHSCFTRGDPKKTGEQEAMVRGKSAAVAWFQQWLPPA</sequence>
<dbReference type="PANTHER" id="PTHR17630:SF55">
    <property type="entry name" value="DIENELACTONE HYDROLASE FAMILY PROTEIN (AFU_ORTHOLOGUE AFUA_1G01900)"/>
    <property type="match status" value="1"/>
</dbReference>
<dbReference type="InterPro" id="IPR029058">
    <property type="entry name" value="AB_hydrolase_fold"/>
</dbReference>
<reference evidence="3" key="1">
    <citation type="submission" date="2023-06" db="EMBL/GenBank/DDBJ databases">
        <title>Black Yeasts Isolated from many extreme environments.</title>
        <authorList>
            <person name="Coleine C."/>
            <person name="Stajich J.E."/>
            <person name="Selbmann L."/>
        </authorList>
    </citation>
    <scope>NUCLEOTIDE SEQUENCE</scope>
    <source>
        <strain evidence="3">CCFEE 5200</strain>
    </source>
</reference>
<evidence type="ECO:0000256" key="1">
    <source>
        <dbReference type="SAM" id="SignalP"/>
    </source>
</evidence>
<dbReference type="InterPro" id="IPR002925">
    <property type="entry name" value="Dienelactn_hydro"/>
</dbReference>
<keyword evidence="1" id="KW-0732">Signal</keyword>